<dbReference type="Pfam" id="PF20250">
    <property type="entry name" value="FapA_N"/>
    <property type="match status" value="1"/>
</dbReference>
<evidence type="ECO:0000313" key="2">
    <source>
        <dbReference type="EMBL" id="SEI59482.1"/>
    </source>
</evidence>
<dbReference type="STRING" id="64971.SAMN05421831_10521"/>
<dbReference type="InterPro" id="IPR046866">
    <property type="entry name" value="FapA_N"/>
</dbReference>
<reference evidence="3" key="1">
    <citation type="submission" date="2016-10" db="EMBL/GenBank/DDBJ databases">
        <authorList>
            <person name="Varghese N."/>
            <person name="Submissions S."/>
        </authorList>
    </citation>
    <scope>NUCLEOTIDE SEQUENCE [LARGE SCALE GENOMIC DNA]</scope>
    <source>
        <strain evidence="3">DSM 7165</strain>
    </source>
</reference>
<dbReference type="PANTHER" id="PTHR38032:SF1">
    <property type="entry name" value="RNA-BINDING PROTEIN KHPB N-TERMINAL DOMAIN-CONTAINING PROTEIN"/>
    <property type="match status" value="1"/>
</dbReference>
<evidence type="ECO:0000259" key="1">
    <source>
        <dbReference type="Pfam" id="PF20250"/>
    </source>
</evidence>
<dbReference type="AlphaFoldDB" id="A0A1H6S7T1"/>
<feature type="domain" description="Flagellar Assembly Protein A N-terminal region" evidence="1">
    <location>
        <begin position="102"/>
        <end position="279"/>
    </location>
</feature>
<evidence type="ECO:0000313" key="3">
    <source>
        <dbReference type="Proteomes" id="UP000242999"/>
    </source>
</evidence>
<dbReference type="RefSeq" id="WP_093309086.1">
    <property type="nucleotide sequence ID" value="NZ_FNYH01000005.1"/>
</dbReference>
<accession>A0A1H6S7T1</accession>
<dbReference type="InterPro" id="IPR005646">
    <property type="entry name" value="FapA"/>
</dbReference>
<organism evidence="2 3">
    <name type="scientific">Allopseudospirillum japonicum</name>
    <dbReference type="NCBI Taxonomy" id="64971"/>
    <lineage>
        <taxon>Bacteria</taxon>
        <taxon>Pseudomonadati</taxon>
        <taxon>Pseudomonadota</taxon>
        <taxon>Gammaproteobacteria</taxon>
        <taxon>Oceanospirillales</taxon>
        <taxon>Oceanospirillaceae</taxon>
        <taxon>Allopseudospirillum</taxon>
    </lineage>
</organism>
<dbReference type="Pfam" id="PF03961">
    <property type="entry name" value="FapA"/>
    <property type="match status" value="1"/>
</dbReference>
<gene>
    <name evidence="2" type="ORF">SAMN05421831_10521</name>
</gene>
<name>A0A1H6S7T1_9GAMM</name>
<dbReference type="EMBL" id="FNYH01000005">
    <property type="protein sequence ID" value="SEI59482.1"/>
    <property type="molecule type" value="Genomic_DNA"/>
</dbReference>
<dbReference type="Proteomes" id="UP000242999">
    <property type="component" value="Unassembled WGS sequence"/>
</dbReference>
<dbReference type="OrthoDB" id="5807941at2"/>
<proteinExistence type="predicted"/>
<protein>
    <recommendedName>
        <fullName evidence="1">Flagellar Assembly Protein A N-terminal region domain-containing protein</fullName>
    </recommendedName>
</protein>
<dbReference type="InterPro" id="IPR046865">
    <property type="entry name" value="FapA_b_solenoid"/>
</dbReference>
<keyword evidence="3" id="KW-1185">Reference proteome</keyword>
<sequence length="570" mass="62329">MQEDAQVAAEQATNAEELPCAEELGLSFSLNEQGQVYAHLAPNLNTRPLTEQEISVLADEAGYPREQYPFFREGVAALLLGLQRKQAGDVCLGGARDAHLEVFASRDSLLAGVQVHPALGQGQDLTLENLQASLKSARVVYGVCEQTLETIVREASDPQVRQAQTPLCFLVAFGEPAQEGINARLDILVDQVSDRRPVKDDKGHINYRDMGEFPFVEPETPLVRKIPAFEGKDGMGVHGRKIRCYRGRDIRLRLRDDSVMLDPEDENLILAAKPGLPVILSDGALVDDVLKVEEVNLQTGHIDFRGSVLVKGNIDADMRVKVTGDIFVKGLVEKAYLEAGGNIEIGGGVLGLARPIEESKPSLLAPNPGDAVLQAQGHIQARFIQEAWVQAGAHVIVQRQILNSSVQAQTYVSVLGEGRIVGSQVQAVHYIEAGILGSNSSVSTRLQVGLCDEQKAQLIHLDEALQANHERMQQLKALVAKLKLSQKPIPEAKKEQILKAKHTLQLQAQELLTQQTACETEIKARQSGRIHARKTCFAGVQIEIAGQDIKPRNTLGKITFFLKEGEISMR</sequence>
<dbReference type="PANTHER" id="PTHR38032">
    <property type="entry name" value="POLYMERASE-RELATED"/>
    <property type="match status" value="1"/>
</dbReference>